<dbReference type="AlphaFoldDB" id="A0A6A6I0Y4"/>
<reference evidence="1" key="1">
    <citation type="journal article" date="2020" name="Stud. Mycol.">
        <title>101 Dothideomycetes genomes: a test case for predicting lifestyles and emergence of pathogens.</title>
        <authorList>
            <person name="Haridas S."/>
            <person name="Albert R."/>
            <person name="Binder M."/>
            <person name="Bloem J."/>
            <person name="Labutti K."/>
            <person name="Salamov A."/>
            <person name="Andreopoulos B."/>
            <person name="Baker S."/>
            <person name="Barry K."/>
            <person name="Bills G."/>
            <person name="Bluhm B."/>
            <person name="Cannon C."/>
            <person name="Castanera R."/>
            <person name="Culley D."/>
            <person name="Daum C."/>
            <person name="Ezra D."/>
            <person name="Gonzalez J."/>
            <person name="Henrissat B."/>
            <person name="Kuo A."/>
            <person name="Liang C."/>
            <person name="Lipzen A."/>
            <person name="Lutzoni F."/>
            <person name="Magnuson J."/>
            <person name="Mondo S."/>
            <person name="Nolan M."/>
            <person name="Ohm R."/>
            <person name="Pangilinan J."/>
            <person name="Park H.-J."/>
            <person name="Ramirez L."/>
            <person name="Alfaro M."/>
            <person name="Sun H."/>
            <person name="Tritt A."/>
            <person name="Yoshinaga Y."/>
            <person name="Zwiers L.-H."/>
            <person name="Turgeon B."/>
            <person name="Goodwin S."/>
            <person name="Spatafora J."/>
            <person name="Crous P."/>
            <person name="Grigoriev I."/>
        </authorList>
    </citation>
    <scope>NUCLEOTIDE SEQUENCE</scope>
    <source>
        <strain evidence="1">CBS 122368</strain>
    </source>
</reference>
<organism evidence="1 2">
    <name type="scientific">Trematosphaeria pertusa</name>
    <dbReference type="NCBI Taxonomy" id="390896"/>
    <lineage>
        <taxon>Eukaryota</taxon>
        <taxon>Fungi</taxon>
        <taxon>Dikarya</taxon>
        <taxon>Ascomycota</taxon>
        <taxon>Pezizomycotina</taxon>
        <taxon>Dothideomycetes</taxon>
        <taxon>Pleosporomycetidae</taxon>
        <taxon>Pleosporales</taxon>
        <taxon>Massarineae</taxon>
        <taxon>Trematosphaeriaceae</taxon>
        <taxon>Trematosphaeria</taxon>
    </lineage>
</organism>
<keyword evidence="2" id="KW-1185">Reference proteome</keyword>
<dbReference type="GeneID" id="54587835"/>
<evidence type="ECO:0000313" key="2">
    <source>
        <dbReference type="Proteomes" id="UP000800094"/>
    </source>
</evidence>
<gene>
    <name evidence="1" type="ORF">BU26DRAFT_581784</name>
</gene>
<dbReference type="Proteomes" id="UP000800094">
    <property type="component" value="Unassembled WGS sequence"/>
</dbReference>
<dbReference type="EMBL" id="ML987205">
    <property type="protein sequence ID" value="KAF2243563.1"/>
    <property type="molecule type" value="Genomic_DNA"/>
</dbReference>
<accession>A0A6A6I0Y4</accession>
<evidence type="ECO:0000313" key="1">
    <source>
        <dbReference type="EMBL" id="KAF2243563.1"/>
    </source>
</evidence>
<proteinExistence type="predicted"/>
<dbReference type="RefSeq" id="XP_033678567.1">
    <property type="nucleotide sequence ID" value="XM_033834505.1"/>
</dbReference>
<name>A0A6A6I0Y4_9PLEO</name>
<sequence>MGALVLGGAWPASRQPRPSMSLTAMVCSSLERARALEVAKELRRPYTFQALDIDDGSIILHLKSPISSPDIPYRFSFGVPLSLSTHYITTRRFRASTPDPGPRELAALHCREAEKHEKETVDAEVALKEVDHQVRGKDPTLLLSKSSLLSKVSPLKELAYY</sequence>
<protein>
    <submittedName>
        <fullName evidence="1">Uncharacterized protein</fullName>
    </submittedName>
</protein>